<dbReference type="AlphaFoldDB" id="A0A2S9GTQ0"/>
<accession>A0A2S9GTQ0</accession>
<gene>
    <name evidence="1" type="ORF">S2091_4256</name>
</gene>
<organism evidence="1 2">
    <name type="scientific">Solimicrobium silvestre</name>
    <dbReference type="NCBI Taxonomy" id="2099400"/>
    <lineage>
        <taxon>Bacteria</taxon>
        <taxon>Pseudomonadati</taxon>
        <taxon>Pseudomonadota</taxon>
        <taxon>Betaproteobacteria</taxon>
        <taxon>Burkholderiales</taxon>
        <taxon>Oxalobacteraceae</taxon>
        <taxon>Solimicrobium</taxon>
    </lineage>
</organism>
<name>A0A2S9GTQ0_9BURK</name>
<keyword evidence="2" id="KW-1185">Reference proteome</keyword>
<proteinExistence type="predicted"/>
<protein>
    <submittedName>
        <fullName evidence="1">Uncharacterized protein</fullName>
    </submittedName>
</protein>
<dbReference type="EMBL" id="PUGF01000030">
    <property type="protein sequence ID" value="PRC91068.1"/>
    <property type="molecule type" value="Genomic_DNA"/>
</dbReference>
<reference evidence="1 2" key="1">
    <citation type="submission" date="2018-02" db="EMBL/GenBank/DDBJ databases">
        <title>Solimicrobium silvestre gen. nov., sp. nov., isolated from alpine forest soil.</title>
        <authorList>
            <person name="Margesin R."/>
            <person name="Albuquerque L."/>
            <person name="Zhang D.-C."/>
            <person name="Froufe H.J.C."/>
            <person name="Severino R."/>
            <person name="Roxo I."/>
            <person name="Egas C."/>
            <person name="Da Costa M.S."/>
        </authorList>
    </citation>
    <scope>NUCLEOTIDE SEQUENCE [LARGE SCALE GENOMIC DNA]</scope>
    <source>
        <strain evidence="1 2">S20-91</strain>
    </source>
</reference>
<dbReference type="Proteomes" id="UP000237839">
    <property type="component" value="Unassembled WGS sequence"/>
</dbReference>
<comment type="caution">
    <text evidence="1">The sequence shown here is derived from an EMBL/GenBank/DDBJ whole genome shotgun (WGS) entry which is preliminary data.</text>
</comment>
<evidence type="ECO:0000313" key="1">
    <source>
        <dbReference type="EMBL" id="PRC91068.1"/>
    </source>
</evidence>
<sequence length="53" mass="6028">MKKSNVTAMYRRLIASIGKERAVTTKDLKPAWFLSEAISTIAIYDTLPSVFFF</sequence>
<evidence type="ECO:0000313" key="2">
    <source>
        <dbReference type="Proteomes" id="UP000237839"/>
    </source>
</evidence>